<evidence type="ECO:0000256" key="1">
    <source>
        <dbReference type="ARBA" id="ARBA00023015"/>
    </source>
</evidence>
<dbReference type="SUPFAM" id="SSF46785">
    <property type="entry name" value="Winged helix' DNA-binding domain"/>
    <property type="match status" value="1"/>
</dbReference>
<sequence>MCESLIVDCNVSPSPAQNSAPAVTSATTDGPLPLDAIDLRLLDELQRDASRSNQALAEAVHVSPATALRRQRRLQEAGVIERTVAVLSPEALGHGLSAVVEITLDAQGAERIVAFEARAAADAGVQQCYRTSGGPDFVLIVQVADMAAYQALAQRLFNSDANVRNVRCFFSVHRAKAGLAVSLPAPRG</sequence>
<dbReference type="OrthoDB" id="9091488at2"/>
<dbReference type="GO" id="GO:0005829">
    <property type="term" value="C:cytosol"/>
    <property type="evidence" value="ECO:0007669"/>
    <property type="project" value="TreeGrafter"/>
</dbReference>
<proteinExistence type="predicted"/>
<dbReference type="AlphaFoldDB" id="A0A4Q7LLT5"/>
<dbReference type="EMBL" id="SGWV01000009">
    <property type="protein sequence ID" value="RZS54897.1"/>
    <property type="molecule type" value="Genomic_DNA"/>
</dbReference>
<dbReference type="SUPFAM" id="SSF54909">
    <property type="entry name" value="Dimeric alpha+beta barrel"/>
    <property type="match status" value="1"/>
</dbReference>
<dbReference type="InterPro" id="IPR036388">
    <property type="entry name" value="WH-like_DNA-bd_sf"/>
</dbReference>
<keyword evidence="2" id="KW-0238">DNA-binding</keyword>
<keyword evidence="6" id="KW-1185">Reference proteome</keyword>
<dbReference type="Pfam" id="PF13412">
    <property type="entry name" value="HTH_24"/>
    <property type="match status" value="1"/>
</dbReference>
<dbReference type="GO" id="GO:0006355">
    <property type="term" value="P:regulation of DNA-templated transcription"/>
    <property type="evidence" value="ECO:0007669"/>
    <property type="project" value="UniProtKB-ARBA"/>
</dbReference>
<protein>
    <submittedName>
        <fullName evidence="5">AsnC family transcriptional regulator</fullName>
    </submittedName>
</protein>
<dbReference type="SMART" id="SM00344">
    <property type="entry name" value="HTH_ASNC"/>
    <property type="match status" value="1"/>
</dbReference>
<dbReference type="Proteomes" id="UP000293433">
    <property type="component" value="Unassembled WGS sequence"/>
</dbReference>
<dbReference type="Gene3D" id="1.10.10.10">
    <property type="entry name" value="Winged helix-like DNA-binding domain superfamily/Winged helix DNA-binding domain"/>
    <property type="match status" value="1"/>
</dbReference>
<dbReference type="PANTHER" id="PTHR30154">
    <property type="entry name" value="LEUCINE-RESPONSIVE REGULATORY PROTEIN"/>
    <property type="match status" value="1"/>
</dbReference>
<dbReference type="InterPro" id="IPR011008">
    <property type="entry name" value="Dimeric_a/b-barrel"/>
</dbReference>
<dbReference type="GO" id="GO:0043200">
    <property type="term" value="P:response to amino acid"/>
    <property type="evidence" value="ECO:0007669"/>
    <property type="project" value="TreeGrafter"/>
</dbReference>
<name>A0A4Q7LLT5_9BURK</name>
<dbReference type="Pfam" id="PF01037">
    <property type="entry name" value="AsnC_trans_reg"/>
    <property type="match status" value="1"/>
</dbReference>
<evidence type="ECO:0000256" key="2">
    <source>
        <dbReference type="ARBA" id="ARBA00023125"/>
    </source>
</evidence>
<evidence type="ECO:0000313" key="5">
    <source>
        <dbReference type="EMBL" id="RZS54897.1"/>
    </source>
</evidence>
<gene>
    <name evidence="5" type="ORF">EV685_2382</name>
</gene>
<dbReference type="CDD" id="cd00090">
    <property type="entry name" value="HTH_ARSR"/>
    <property type="match status" value="1"/>
</dbReference>
<reference evidence="5 6" key="1">
    <citation type="submission" date="2019-02" db="EMBL/GenBank/DDBJ databases">
        <title>Genomic Encyclopedia of Type Strains, Phase IV (KMG-IV): sequencing the most valuable type-strain genomes for metagenomic binning, comparative biology and taxonomic classification.</title>
        <authorList>
            <person name="Goeker M."/>
        </authorList>
    </citation>
    <scope>NUCLEOTIDE SEQUENCE [LARGE SCALE GENOMIC DNA]</scope>
    <source>
        <strain evidence="5 6">DSM 10617</strain>
    </source>
</reference>
<evidence type="ECO:0000256" key="3">
    <source>
        <dbReference type="ARBA" id="ARBA00023163"/>
    </source>
</evidence>
<dbReference type="PANTHER" id="PTHR30154:SF34">
    <property type="entry name" value="TRANSCRIPTIONAL REGULATOR AZLB"/>
    <property type="match status" value="1"/>
</dbReference>
<dbReference type="InterPro" id="IPR011991">
    <property type="entry name" value="ArsR-like_HTH"/>
</dbReference>
<dbReference type="GO" id="GO:0043565">
    <property type="term" value="F:sequence-specific DNA binding"/>
    <property type="evidence" value="ECO:0007669"/>
    <property type="project" value="InterPro"/>
</dbReference>
<organism evidence="5 6">
    <name type="scientific">Sphaerotilus mobilis</name>
    <dbReference type="NCBI Taxonomy" id="47994"/>
    <lineage>
        <taxon>Bacteria</taxon>
        <taxon>Pseudomonadati</taxon>
        <taxon>Pseudomonadota</taxon>
        <taxon>Betaproteobacteria</taxon>
        <taxon>Burkholderiales</taxon>
        <taxon>Sphaerotilaceae</taxon>
        <taxon>Sphaerotilus</taxon>
    </lineage>
</organism>
<accession>A0A4Q7LLT5</accession>
<dbReference type="InterPro" id="IPR000485">
    <property type="entry name" value="AsnC-type_HTH_dom"/>
</dbReference>
<dbReference type="Gene3D" id="3.30.70.920">
    <property type="match status" value="1"/>
</dbReference>
<dbReference type="InterPro" id="IPR019888">
    <property type="entry name" value="Tscrpt_reg_AsnC-like"/>
</dbReference>
<evidence type="ECO:0000313" key="6">
    <source>
        <dbReference type="Proteomes" id="UP000293433"/>
    </source>
</evidence>
<evidence type="ECO:0000259" key="4">
    <source>
        <dbReference type="PROSITE" id="PS50956"/>
    </source>
</evidence>
<dbReference type="PROSITE" id="PS50956">
    <property type="entry name" value="HTH_ASNC_2"/>
    <property type="match status" value="1"/>
</dbReference>
<keyword evidence="3" id="KW-0804">Transcription</keyword>
<dbReference type="InterPro" id="IPR019887">
    <property type="entry name" value="Tscrpt_reg_AsnC/Lrp_C"/>
</dbReference>
<keyword evidence="1" id="KW-0805">Transcription regulation</keyword>
<dbReference type="InterPro" id="IPR036390">
    <property type="entry name" value="WH_DNA-bd_sf"/>
</dbReference>
<feature type="domain" description="HTH asnC-type" evidence="4">
    <location>
        <begin position="34"/>
        <end position="95"/>
    </location>
</feature>
<dbReference type="PRINTS" id="PR00033">
    <property type="entry name" value="HTHASNC"/>
</dbReference>
<comment type="caution">
    <text evidence="5">The sequence shown here is derived from an EMBL/GenBank/DDBJ whole genome shotgun (WGS) entry which is preliminary data.</text>
</comment>